<keyword evidence="3 7" id="KW-0812">Transmembrane</keyword>
<evidence type="ECO:0000313" key="9">
    <source>
        <dbReference type="Proteomes" id="UP001562357"/>
    </source>
</evidence>
<evidence type="ECO:0000256" key="7">
    <source>
        <dbReference type="SAM" id="Phobius"/>
    </source>
</evidence>
<feature type="transmembrane region" description="Helical" evidence="7">
    <location>
        <begin position="185"/>
        <end position="205"/>
    </location>
</feature>
<feature type="transmembrane region" description="Helical" evidence="7">
    <location>
        <begin position="345"/>
        <end position="368"/>
    </location>
</feature>
<comment type="caution">
    <text evidence="8">The sequence shown here is derived from an EMBL/GenBank/DDBJ whole genome shotgun (WGS) entry which is preliminary data.</text>
</comment>
<keyword evidence="4 7" id="KW-1133">Transmembrane helix</keyword>
<dbReference type="PANTHER" id="PTHR43791:SF86">
    <property type="entry name" value="MAJOR FACILITATOR SUPERFAMILY (MFS) PROFILE DOMAIN-CONTAINING PROTEIN"/>
    <property type="match status" value="1"/>
</dbReference>
<protein>
    <recommendedName>
        <fullName evidence="10">Major facilitator superfamily transporter</fullName>
    </recommendedName>
</protein>
<comment type="subcellular location">
    <subcellularLocation>
        <location evidence="1">Membrane</location>
        <topology evidence="1">Multi-pass membrane protein</topology>
    </subcellularLocation>
</comment>
<feature type="transmembrane region" description="Helical" evidence="7">
    <location>
        <begin position="412"/>
        <end position="433"/>
    </location>
</feature>
<evidence type="ECO:0000313" key="8">
    <source>
        <dbReference type="EMBL" id="GAB0133680.1"/>
    </source>
</evidence>
<feature type="transmembrane region" description="Helical" evidence="7">
    <location>
        <begin position="252"/>
        <end position="271"/>
    </location>
</feature>
<keyword evidence="9" id="KW-1185">Reference proteome</keyword>
<evidence type="ECO:0000256" key="5">
    <source>
        <dbReference type="ARBA" id="ARBA00023136"/>
    </source>
</evidence>
<sequence length="450" mass="48523">MARPLTVTRPRQEDRTGRKVADEAAADDDMPGYDARLEPDAEETRRALRKVDLCILPFIVLCFCFLQFDRTNVGNALTDSLAEDIGVDNSDMNLSQTLFTAGLVVTELPFNLVSRWAGPERFLPVTMFAWGTVTWAQMFVRDAAGLCAARFLVGALEGGYVAGFALYLSGYYVNGELALRLAVFWASNAFAGALGGPLSIGLLSLRGRGGLEGWQWLFLIGPCHVRARRKALGRGSRPVVLPRHVAMTFADWRLYGHVLAGLLSMVMVAPMNTYAPSIIKSLGFTRLQANGLNSVGSICSLMLSVSLAYSSDRSRERGMHIAAGYLVGAAGLLWLALAPSGVGKWTLYGGVVWTQMGMGSAQAISAAWLTAKMEDCKHPVALAAYVMSLQLANFAGNQLFRTQDAPRYRPGLVIAAACAVAAAVVILVWKLLYRVFDGGDGGIGEERGRG</sequence>
<organism evidence="8 9">
    <name type="scientific">Epichloe bromicola</name>
    <dbReference type="NCBI Taxonomy" id="79588"/>
    <lineage>
        <taxon>Eukaryota</taxon>
        <taxon>Fungi</taxon>
        <taxon>Dikarya</taxon>
        <taxon>Ascomycota</taxon>
        <taxon>Pezizomycotina</taxon>
        <taxon>Sordariomycetes</taxon>
        <taxon>Hypocreomycetidae</taxon>
        <taxon>Hypocreales</taxon>
        <taxon>Clavicipitaceae</taxon>
        <taxon>Epichloe</taxon>
    </lineage>
</organism>
<evidence type="ECO:0008006" key="10">
    <source>
        <dbReference type="Google" id="ProtNLM"/>
    </source>
</evidence>
<accession>A0ABQ0CJQ8</accession>
<evidence type="ECO:0000256" key="3">
    <source>
        <dbReference type="ARBA" id="ARBA00022692"/>
    </source>
</evidence>
<evidence type="ECO:0000256" key="2">
    <source>
        <dbReference type="ARBA" id="ARBA00022448"/>
    </source>
</evidence>
<evidence type="ECO:0000256" key="4">
    <source>
        <dbReference type="ARBA" id="ARBA00022989"/>
    </source>
</evidence>
<dbReference type="PANTHER" id="PTHR43791">
    <property type="entry name" value="PERMEASE-RELATED"/>
    <property type="match status" value="1"/>
</dbReference>
<feature type="transmembrane region" description="Helical" evidence="7">
    <location>
        <begin position="152"/>
        <end position="173"/>
    </location>
</feature>
<keyword evidence="5 7" id="KW-0472">Membrane</keyword>
<dbReference type="InterPro" id="IPR036259">
    <property type="entry name" value="MFS_trans_sf"/>
</dbReference>
<dbReference type="EMBL" id="BAAFGZ010000052">
    <property type="protein sequence ID" value="GAB0133680.1"/>
    <property type="molecule type" value="Genomic_DNA"/>
</dbReference>
<dbReference type="Proteomes" id="UP001562357">
    <property type="component" value="Unassembled WGS sequence"/>
</dbReference>
<keyword evidence="2" id="KW-0813">Transport</keyword>
<feature type="compositionally biased region" description="Basic and acidic residues" evidence="6">
    <location>
        <begin position="10"/>
        <end position="22"/>
    </location>
</feature>
<feature type="region of interest" description="Disordered" evidence="6">
    <location>
        <begin position="1"/>
        <end position="38"/>
    </location>
</feature>
<feature type="transmembrane region" description="Helical" evidence="7">
    <location>
        <begin position="291"/>
        <end position="309"/>
    </location>
</feature>
<dbReference type="Pfam" id="PF07690">
    <property type="entry name" value="MFS_1"/>
    <property type="match status" value="1"/>
</dbReference>
<gene>
    <name evidence="8" type="primary">g2080</name>
    <name evidence="8" type="ORF">EsDP_00002080</name>
</gene>
<proteinExistence type="predicted"/>
<reference evidence="9" key="1">
    <citation type="submission" date="2024-06" db="EMBL/GenBank/DDBJ databases">
        <title>Draft Genome Sequences of Epichloe bromicola Strains Isolated from Elymus ciliaris.</title>
        <authorList>
            <consortium name="Epichloe bromicola genome sequencing consortium"/>
            <person name="Miura A."/>
            <person name="Imano S."/>
            <person name="Ashida A."/>
            <person name="Sato I."/>
            <person name="Chiba S."/>
            <person name="Tanaka A."/>
            <person name="Camagna M."/>
            <person name="Takemoto D."/>
        </authorList>
    </citation>
    <scope>NUCLEOTIDE SEQUENCE [LARGE SCALE GENOMIC DNA]</scope>
    <source>
        <strain evidence="9">DP</strain>
    </source>
</reference>
<dbReference type="InterPro" id="IPR011701">
    <property type="entry name" value="MFS"/>
</dbReference>
<name>A0ABQ0CJQ8_9HYPO</name>
<evidence type="ECO:0000256" key="6">
    <source>
        <dbReference type="SAM" id="MobiDB-lite"/>
    </source>
</evidence>
<dbReference type="Gene3D" id="1.20.1250.20">
    <property type="entry name" value="MFS general substrate transporter like domains"/>
    <property type="match status" value="2"/>
</dbReference>
<feature type="transmembrane region" description="Helical" evidence="7">
    <location>
        <begin position="321"/>
        <end position="339"/>
    </location>
</feature>
<evidence type="ECO:0000256" key="1">
    <source>
        <dbReference type="ARBA" id="ARBA00004141"/>
    </source>
</evidence>
<dbReference type="SUPFAM" id="SSF103473">
    <property type="entry name" value="MFS general substrate transporter"/>
    <property type="match status" value="1"/>
</dbReference>